<organism evidence="9">
    <name type="scientific">Alkalihalobacillus alcalophilus ATCC 27647 = CGMCC 1.3604</name>
    <dbReference type="NCBI Taxonomy" id="1218173"/>
    <lineage>
        <taxon>Bacteria</taxon>
        <taxon>Bacillati</taxon>
        <taxon>Bacillota</taxon>
        <taxon>Bacilli</taxon>
        <taxon>Bacillales</taxon>
        <taxon>Bacillaceae</taxon>
        <taxon>Alkalihalobacillus</taxon>
    </lineage>
</organism>
<dbReference type="PROSITE" id="PS50850">
    <property type="entry name" value="MFS"/>
    <property type="match status" value="1"/>
</dbReference>
<proteinExistence type="predicted"/>
<evidence type="ECO:0000259" key="8">
    <source>
        <dbReference type="PROSITE" id="PS50850"/>
    </source>
</evidence>
<dbReference type="PANTHER" id="PTHR43124">
    <property type="entry name" value="PURINE EFFLUX PUMP PBUE"/>
    <property type="match status" value="1"/>
</dbReference>
<feature type="transmembrane region" description="Helical" evidence="7">
    <location>
        <begin position="81"/>
        <end position="102"/>
    </location>
</feature>
<keyword evidence="5 7" id="KW-1133">Transmembrane helix</keyword>
<sequence>MMSRKGEGSHLAVVGAVMIGFLPFIMVLGNSLFIPLIPKIQMDLQLTPAEAGLFLSVFSMPAALIIPLSGFFTNRFGYKKVILSALMILIVGSLLSVIAVFYPKSHLFSLLLVGRLLQGIGAGLVTPLAFIISTDWYSGRERNQALGMIEAFNGLAKVLSPIIGVAIILISTWSFSLVFYFVCILLTWIGMSILFTYKADGGKKQKPLTFPLFLEEFRSSWPLILAIFAVGFGGMFVLFGYLVYLSYELEGFYLVEGLQKGVLLSIPFACLTISSYFSGKMSLPTIYLRTKMIVAGMIIMFLGILLPILSFELISLMIGSSLYSIGFGIFLSLASQVLAISISRQIKSITFSLYSMVRFLGVALGPVFYSYWINDAEQIRFTSLSLIGLLLIIWIIIYQSGNIDRLDEGAVN</sequence>
<dbReference type="GO" id="GO:0005886">
    <property type="term" value="C:plasma membrane"/>
    <property type="evidence" value="ECO:0007669"/>
    <property type="project" value="UniProtKB-SubCell"/>
</dbReference>
<evidence type="ECO:0000256" key="1">
    <source>
        <dbReference type="ARBA" id="ARBA00004651"/>
    </source>
</evidence>
<evidence type="ECO:0000256" key="3">
    <source>
        <dbReference type="ARBA" id="ARBA00022475"/>
    </source>
</evidence>
<dbReference type="PANTHER" id="PTHR43124:SF3">
    <property type="entry name" value="CHLORAMPHENICOL EFFLUX PUMP RV0191"/>
    <property type="match status" value="1"/>
</dbReference>
<keyword evidence="6 7" id="KW-0472">Membrane</keyword>
<evidence type="ECO:0000313" key="9">
    <source>
        <dbReference type="EMBL" id="AFV25617.1"/>
    </source>
</evidence>
<evidence type="ECO:0000256" key="2">
    <source>
        <dbReference type="ARBA" id="ARBA00022448"/>
    </source>
</evidence>
<dbReference type="OrthoDB" id="2986280at2"/>
<keyword evidence="4 7" id="KW-0812">Transmembrane</keyword>
<name>K4MVC7_ALKAL</name>
<accession>K4MVC7</accession>
<reference evidence="9" key="1">
    <citation type="submission" date="2012-07" db="EMBL/GenBank/DDBJ databases">
        <title>A Draft Genome for Bacillus alcalophilus strain ATCC 27647.</title>
        <authorList>
            <person name="Attie O."/>
            <person name="Jayaprakash A."/>
            <person name="Sachidanandam R."/>
            <person name="Shah H."/>
            <person name="Paulsen I."/>
            <person name="Morino M."/>
            <person name="Ito M."/>
            <person name="Krulwich T."/>
        </authorList>
    </citation>
    <scope>NUCLEOTIDE SEQUENCE</scope>
    <source>
        <strain evidence="9">ATCC 27647</strain>
    </source>
</reference>
<dbReference type="InterPro" id="IPR020846">
    <property type="entry name" value="MFS_dom"/>
</dbReference>
<evidence type="ECO:0000256" key="6">
    <source>
        <dbReference type="ARBA" id="ARBA00023136"/>
    </source>
</evidence>
<dbReference type="Pfam" id="PF07690">
    <property type="entry name" value="MFS_1"/>
    <property type="match status" value="1"/>
</dbReference>
<keyword evidence="2" id="KW-0813">Transport</keyword>
<dbReference type="AlphaFoldDB" id="K4MVC7"/>
<feature type="transmembrane region" description="Helical" evidence="7">
    <location>
        <begin position="154"/>
        <end position="173"/>
    </location>
</feature>
<feature type="transmembrane region" description="Helical" evidence="7">
    <location>
        <begin position="291"/>
        <end position="309"/>
    </location>
</feature>
<dbReference type="InterPro" id="IPR050189">
    <property type="entry name" value="MFS_Efflux_Transporters"/>
</dbReference>
<feature type="transmembrane region" description="Helical" evidence="7">
    <location>
        <begin position="379"/>
        <end position="398"/>
    </location>
</feature>
<feature type="transmembrane region" description="Helical" evidence="7">
    <location>
        <begin position="262"/>
        <end position="279"/>
    </location>
</feature>
<feature type="transmembrane region" description="Helical" evidence="7">
    <location>
        <begin position="12"/>
        <end position="33"/>
    </location>
</feature>
<dbReference type="InterPro" id="IPR011701">
    <property type="entry name" value="MFS"/>
</dbReference>
<feature type="transmembrane region" description="Helical" evidence="7">
    <location>
        <begin position="321"/>
        <end position="341"/>
    </location>
</feature>
<dbReference type="InterPro" id="IPR036259">
    <property type="entry name" value="MFS_trans_sf"/>
</dbReference>
<comment type="subcellular location">
    <subcellularLocation>
        <location evidence="1">Cell membrane</location>
        <topology evidence="1">Multi-pass membrane protein</topology>
    </subcellularLocation>
</comment>
<feature type="transmembrane region" description="Helical" evidence="7">
    <location>
        <begin position="179"/>
        <end position="199"/>
    </location>
</feature>
<dbReference type="EMBL" id="JX399194">
    <property type="protein sequence ID" value="AFV25617.1"/>
    <property type="molecule type" value="Genomic_DNA"/>
</dbReference>
<feature type="transmembrane region" description="Helical" evidence="7">
    <location>
        <begin position="220"/>
        <end position="242"/>
    </location>
</feature>
<dbReference type="Gene3D" id="1.20.1250.20">
    <property type="entry name" value="MFS general substrate transporter like domains"/>
    <property type="match status" value="1"/>
</dbReference>
<feature type="domain" description="Major facilitator superfamily (MFS) profile" evidence="8">
    <location>
        <begin position="15"/>
        <end position="400"/>
    </location>
</feature>
<feature type="transmembrane region" description="Helical" evidence="7">
    <location>
        <begin position="108"/>
        <end position="133"/>
    </location>
</feature>
<protein>
    <submittedName>
        <fullName evidence="9">Multidrug efflux transporter</fullName>
    </submittedName>
</protein>
<evidence type="ECO:0000256" key="7">
    <source>
        <dbReference type="SAM" id="Phobius"/>
    </source>
</evidence>
<dbReference type="SUPFAM" id="SSF103473">
    <property type="entry name" value="MFS general substrate transporter"/>
    <property type="match status" value="1"/>
</dbReference>
<evidence type="ECO:0000256" key="4">
    <source>
        <dbReference type="ARBA" id="ARBA00022692"/>
    </source>
</evidence>
<keyword evidence="3" id="KW-1003">Cell membrane</keyword>
<gene>
    <name evidence="9" type="ORF">BalcAV0112</name>
</gene>
<dbReference type="GO" id="GO:0022857">
    <property type="term" value="F:transmembrane transporter activity"/>
    <property type="evidence" value="ECO:0007669"/>
    <property type="project" value="InterPro"/>
</dbReference>
<feature type="transmembrane region" description="Helical" evidence="7">
    <location>
        <begin position="353"/>
        <end position="373"/>
    </location>
</feature>
<evidence type="ECO:0000256" key="5">
    <source>
        <dbReference type="ARBA" id="ARBA00022989"/>
    </source>
</evidence>
<feature type="transmembrane region" description="Helical" evidence="7">
    <location>
        <begin position="53"/>
        <end position="74"/>
    </location>
</feature>